<dbReference type="AlphaFoldDB" id="A0A1M7USA1"/>
<dbReference type="OrthoDB" id="8254428at2"/>
<feature type="transmembrane region" description="Helical" evidence="1">
    <location>
        <begin position="82"/>
        <end position="102"/>
    </location>
</feature>
<organism evidence="2 3">
    <name type="scientific">Bradyrhizobium erythrophlei</name>
    <dbReference type="NCBI Taxonomy" id="1437360"/>
    <lineage>
        <taxon>Bacteria</taxon>
        <taxon>Pseudomonadati</taxon>
        <taxon>Pseudomonadota</taxon>
        <taxon>Alphaproteobacteria</taxon>
        <taxon>Hyphomicrobiales</taxon>
        <taxon>Nitrobacteraceae</taxon>
        <taxon>Bradyrhizobium</taxon>
    </lineage>
</organism>
<dbReference type="Proteomes" id="UP000184096">
    <property type="component" value="Chromosome I"/>
</dbReference>
<proteinExistence type="predicted"/>
<reference evidence="3" key="1">
    <citation type="submission" date="2016-11" db="EMBL/GenBank/DDBJ databases">
        <authorList>
            <person name="Varghese N."/>
            <person name="Submissions S."/>
        </authorList>
    </citation>
    <scope>NUCLEOTIDE SEQUENCE [LARGE SCALE GENOMIC DNA]</scope>
    <source>
        <strain evidence="3">GAS401</strain>
    </source>
</reference>
<evidence type="ECO:0000256" key="1">
    <source>
        <dbReference type="SAM" id="Phobius"/>
    </source>
</evidence>
<feature type="transmembrane region" description="Helical" evidence="1">
    <location>
        <begin position="58"/>
        <end position="76"/>
    </location>
</feature>
<evidence type="ECO:0000313" key="3">
    <source>
        <dbReference type="Proteomes" id="UP000184096"/>
    </source>
</evidence>
<keyword evidence="1" id="KW-1133">Transmembrane helix</keyword>
<protein>
    <submittedName>
        <fullName evidence="2">Uncharacterized protein</fullName>
    </submittedName>
</protein>
<accession>A0A1M7USA1</accession>
<keyword evidence="3" id="KW-1185">Reference proteome</keyword>
<gene>
    <name evidence="2" type="ORF">SAMN05444170_6440</name>
</gene>
<sequence>MKRFDAIVMFVSLWLLASMVVDVLTPPELTVYAIGMALAPATLISALLYWLGVPRIDFAVCFSVLWMVSGMVLELISPQPLSPYMIIVVVLPTVAVGIVINFQRWRRAFAAVVPETKPTDPRVS</sequence>
<evidence type="ECO:0000313" key="2">
    <source>
        <dbReference type="EMBL" id="SHN85804.1"/>
    </source>
</evidence>
<dbReference type="RefSeq" id="WP_072824142.1">
    <property type="nucleotide sequence ID" value="NZ_LT670849.1"/>
</dbReference>
<dbReference type="EMBL" id="LT670849">
    <property type="protein sequence ID" value="SHN85804.1"/>
    <property type="molecule type" value="Genomic_DNA"/>
</dbReference>
<feature type="transmembrane region" description="Helical" evidence="1">
    <location>
        <begin position="7"/>
        <end position="25"/>
    </location>
</feature>
<name>A0A1M7USA1_9BRAD</name>
<keyword evidence="1" id="KW-0812">Transmembrane</keyword>
<feature type="transmembrane region" description="Helical" evidence="1">
    <location>
        <begin position="31"/>
        <end position="51"/>
    </location>
</feature>
<keyword evidence="1" id="KW-0472">Membrane</keyword>